<dbReference type="Pfam" id="PF01755">
    <property type="entry name" value="Glyco_transf_25"/>
    <property type="match status" value="1"/>
</dbReference>
<dbReference type="CDD" id="cd06532">
    <property type="entry name" value="Glyco_transf_25"/>
    <property type="match status" value="1"/>
</dbReference>
<organism evidence="2 3">
    <name type="scientific">Rheinheimera tilapiae</name>
    <dbReference type="NCBI Taxonomy" id="875043"/>
    <lineage>
        <taxon>Bacteria</taxon>
        <taxon>Pseudomonadati</taxon>
        <taxon>Pseudomonadota</taxon>
        <taxon>Gammaproteobacteria</taxon>
        <taxon>Chromatiales</taxon>
        <taxon>Chromatiaceae</taxon>
        <taxon>Rheinheimera</taxon>
    </lineage>
</organism>
<keyword evidence="3" id="KW-1185">Reference proteome</keyword>
<dbReference type="EMBL" id="JBHLXP010000005">
    <property type="protein sequence ID" value="MFC0050494.1"/>
    <property type="molecule type" value="Genomic_DNA"/>
</dbReference>
<dbReference type="Proteomes" id="UP001589813">
    <property type="component" value="Unassembled WGS sequence"/>
</dbReference>
<evidence type="ECO:0000313" key="2">
    <source>
        <dbReference type="EMBL" id="MFC0050494.1"/>
    </source>
</evidence>
<accession>A0ABV6BI28</accession>
<evidence type="ECO:0000259" key="1">
    <source>
        <dbReference type="Pfam" id="PF01755"/>
    </source>
</evidence>
<name>A0ABV6BI28_9GAMM</name>
<reference evidence="2 3" key="1">
    <citation type="submission" date="2024-09" db="EMBL/GenBank/DDBJ databases">
        <authorList>
            <person name="Sun Q."/>
            <person name="Mori K."/>
        </authorList>
    </citation>
    <scope>NUCLEOTIDE SEQUENCE [LARGE SCALE GENOMIC DNA]</scope>
    <source>
        <strain evidence="2 3">KCTC 23315</strain>
    </source>
</reference>
<comment type="caution">
    <text evidence="2">The sequence shown here is derived from an EMBL/GenBank/DDBJ whole genome shotgun (WGS) entry which is preliminary data.</text>
</comment>
<sequence length="254" mass="28910">MTQSAIDQIPVFIINLDSSPERYQHAEQQLQALGISAQRFRGVYGKDLSTTEVDACYDKTANQQYFRRSLSPGEIGCYLSHRGVWQLMVDQNIDVAIVLEDDIDVEARFAAALGQINKLDGWDHIKLSDDRDTPAFSRKAVGDGFELVNFKRVPNCATGYAISQSGARKMLQRNKFFRPVDLDLQFGAELDLQLFSLLPYTIWPSSKFDSVINQISGGTRKGDTTALRNLKYRLQVVWQRWRYQSGDLDLVKFK</sequence>
<feature type="domain" description="Glycosyl transferase family 25" evidence="1">
    <location>
        <begin position="9"/>
        <end position="178"/>
    </location>
</feature>
<evidence type="ECO:0000313" key="3">
    <source>
        <dbReference type="Proteomes" id="UP001589813"/>
    </source>
</evidence>
<protein>
    <submittedName>
        <fullName evidence="2">Glycosyltransferase family 25 protein</fullName>
    </submittedName>
</protein>
<proteinExistence type="predicted"/>
<gene>
    <name evidence="2" type="ORF">ACFFJP_19585</name>
</gene>
<dbReference type="InterPro" id="IPR002654">
    <property type="entry name" value="Glyco_trans_25"/>
</dbReference>
<dbReference type="RefSeq" id="WP_377248371.1">
    <property type="nucleotide sequence ID" value="NZ_JBHLXP010000005.1"/>
</dbReference>